<reference evidence="1" key="1">
    <citation type="submission" date="2020-07" db="EMBL/GenBank/DDBJ databases">
        <title>Comparative genomics analyses of Lactobacillus crispatus isolated from different ecological niches.</title>
        <authorList>
            <person name="Mancino W."/>
            <person name="Mancabelli L."/>
            <person name="Lugli G.A."/>
            <person name="Milani C."/>
            <person name="Viappiani A."/>
            <person name="Anzalone R."/>
            <person name="Longhi G."/>
            <person name="Ventura M."/>
            <person name="Turroni F."/>
        </authorList>
    </citation>
    <scope>NUCLEOTIDE SEQUENCE</scope>
    <source>
        <strain evidence="1">LB65</strain>
    </source>
</reference>
<accession>A0AAW4DK87</accession>
<sequence>MTTADQNKQELIDWLLAYAKKHQIGYLKPNDALIVFFSNVNSLT</sequence>
<protein>
    <submittedName>
        <fullName evidence="1">Uncharacterized protein</fullName>
    </submittedName>
</protein>
<gene>
    <name evidence="1" type="ORF">HYQ56_0216</name>
</gene>
<organism evidence="1 2">
    <name type="scientific">Lactobacillus crispatus</name>
    <dbReference type="NCBI Taxonomy" id="47770"/>
    <lineage>
        <taxon>Bacteria</taxon>
        <taxon>Bacillati</taxon>
        <taxon>Bacillota</taxon>
        <taxon>Bacilli</taxon>
        <taxon>Lactobacillales</taxon>
        <taxon>Lactobacillaceae</taxon>
        <taxon>Lactobacillus</taxon>
    </lineage>
</organism>
<dbReference type="Proteomes" id="UP001194414">
    <property type="component" value="Unassembled WGS sequence"/>
</dbReference>
<name>A0AAW4DK87_9LACO</name>
<proteinExistence type="predicted"/>
<dbReference type="AlphaFoldDB" id="A0AAW4DK87"/>
<evidence type="ECO:0000313" key="1">
    <source>
        <dbReference type="EMBL" id="MBI1707239.1"/>
    </source>
</evidence>
<evidence type="ECO:0000313" key="2">
    <source>
        <dbReference type="Proteomes" id="UP001194414"/>
    </source>
</evidence>
<comment type="caution">
    <text evidence="1">The sequence shown here is derived from an EMBL/GenBank/DDBJ whole genome shotgun (WGS) entry which is preliminary data.</text>
</comment>
<dbReference type="EMBL" id="JACCPP010000003">
    <property type="protein sequence ID" value="MBI1707239.1"/>
    <property type="molecule type" value="Genomic_DNA"/>
</dbReference>